<dbReference type="InterPro" id="IPR051359">
    <property type="entry name" value="CaCA_antiporter"/>
</dbReference>
<feature type="transmembrane region" description="Helical" evidence="7">
    <location>
        <begin position="493"/>
        <end position="512"/>
    </location>
</feature>
<organism evidence="9 10">
    <name type="scientific">Malassezia equina</name>
    <dbReference type="NCBI Taxonomy" id="1381935"/>
    <lineage>
        <taxon>Eukaryota</taxon>
        <taxon>Fungi</taxon>
        <taxon>Dikarya</taxon>
        <taxon>Basidiomycota</taxon>
        <taxon>Ustilaginomycotina</taxon>
        <taxon>Malasseziomycetes</taxon>
        <taxon>Malasseziales</taxon>
        <taxon>Malasseziaceae</taxon>
        <taxon>Malassezia</taxon>
    </lineage>
</organism>
<dbReference type="GO" id="GO:0006874">
    <property type="term" value="P:intracellular calcium ion homeostasis"/>
    <property type="evidence" value="ECO:0007669"/>
    <property type="project" value="TreeGrafter"/>
</dbReference>
<dbReference type="InterPro" id="IPR044880">
    <property type="entry name" value="NCX_ion-bd_dom_sf"/>
</dbReference>
<accession>A0AAF0EH26</accession>
<evidence type="ECO:0000256" key="7">
    <source>
        <dbReference type="SAM" id="Phobius"/>
    </source>
</evidence>
<sequence length="694" mass="74893">MSAVRGVWMALARAAHVDAPTISAACAPVPPGISPKEACAALGLVASDFFCPNLSTIATRLGLSDSIVGVTLLALGNGFPDIISTFRAMEKNAGALALGELMGAAVFTVSMVCGSIMLVHQFTVPPAYFLRDVGTYTIAVLLVLFFLLDGTLGLGEGVCMLGLYLGYVATVCLGDLASPTDDETAPLLDRPIEVETPSAPPLGHHSLLSAARVHDLSRLSDTGLAVSGNMAHHVLDPTFTFRHPRLYRTMSQHSLERPFYRSPWLRPRPGRALTTDALRSPTSARLPRFFDQVVVSPSAMDEYVPDMPSPRTITDPAFAAQVRARDVSPAEPTPMPSIHIDRAPSTVPPGVAAMEEALARLQSPPEALTLWRLIVIAFFPSLLRWEHKSHFHHGVSVFCTPAFLVLRLTLPLVSHDEFLLHEGLERLRDAAADAEDEHGLWADIWDEVGSVLETPAPIVHTAERVAADHLLLCMNCVMTPLFVLWVAEAPWPAFPAAALVGSGAGGALWHYVRRTKERDAPAQLQLFALWRSTLGFVLGLVWIVVLVDSVLALLRALGYLFHWSEAILGLTLFALGNSLGDVVTNLSIARLGHPIMALTACFASPMTNLLLGIGSSATWLSLRHPTQGPYHITLSPALVLSSSVLLLMLVLMLVVLPLLHFRVNKYLGMCLLVTYVGVMIANILLELHANAGLV</sequence>
<evidence type="ECO:0000256" key="4">
    <source>
        <dbReference type="ARBA" id="ARBA00022692"/>
    </source>
</evidence>
<dbReference type="AlphaFoldDB" id="A0AAF0EH26"/>
<evidence type="ECO:0000256" key="2">
    <source>
        <dbReference type="ARBA" id="ARBA00008170"/>
    </source>
</evidence>
<keyword evidence="4 7" id="KW-0812">Transmembrane</keyword>
<evidence type="ECO:0000313" key="9">
    <source>
        <dbReference type="EMBL" id="WFD24506.1"/>
    </source>
</evidence>
<reference evidence="9" key="1">
    <citation type="submission" date="2023-03" db="EMBL/GenBank/DDBJ databases">
        <title>Mating type loci evolution in Malassezia.</title>
        <authorList>
            <person name="Coelho M.A."/>
        </authorList>
    </citation>
    <scope>NUCLEOTIDE SEQUENCE</scope>
    <source>
        <strain evidence="9">CBS 12830</strain>
    </source>
</reference>
<feature type="transmembrane region" description="Helical" evidence="7">
    <location>
        <begin position="128"/>
        <end position="148"/>
    </location>
</feature>
<evidence type="ECO:0000256" key="1">
    <source>
        <dbReference type="ARBA" id="ARBA00004141"/>
    </source>
</evidence>
<dbReference type="PANTHER" id="PTHR12266">
    <property type="entry name" value="NA+/CA2+ K+ INDEPENDENT EXCHANGER"/>
    <property type="match status" value="1"/>
</dbReference>
<keyword evidence="5 7" id="KW-1133">Transmembrane helix</keyword>
<name>A0AAF0EH26_9BASI</name>
<comment type="similarity">
    <text evidence="2">Belongs to the Ca(2+):cation antiporter (CaCA) (TC 2.A.19) family.</text>
</comment>
<feature type="transmembrane region" description="Helical" evidence="7">
    <location>
        <begin position="533"/>
        <end position="554"/>
    </location>
</feature>
<evidence type="ECO:0000313" key="10">
    <source>
        <dbReference type="Proteomes" id="UP001214415"/>
    </source>
</evidence>
<feature type="transmembrane region" description="Helical" evidence="7">
    <location>
        <begin position="560"/>
        <end position="583"/>
    </location>
</feature>
<keyword evidence="10" id="KW-1185">Reference proteome</keyword>
<dbReference type="PANTHER" id="PTHR12266:SF0">
    <property type="entry name" value="MITOCHONDRIAL SODIUM_CALCIUM EXCHANGER PROTEIN"/>
    <property type="match status" value="1"/>
</dbReference>
<proteinExistence type="inferred from homology"/>
<feature type="transmembrane region" description="Helical" evidence="7">
    <location>
        <begin position="470"/>
        <end position="487"/>
    </location>
</feature>
<evidence type="ECO:0000256" key="6">
    <source>
        <dbReference type="ARBA" id="ARBA00023136"/>
    </source>
</evidence>
<feature type="transmembrane region" description="Helical" evidence="7">
    <location>
        <begin position="595"/>
        <end position="617"/>
    </location>
</feature>
<evidence type="ECO:0000256" key="5">
    <source>
        <dbReference type="ARBA" id="ARBA00022989"/>
    </source>
</evidence>
<evidence type="ECO:0000259" key="8">
    <source>
        <dbReference type="Pfam" id="PF01699"/>
    </source>
</evidence>
<dbReference type="GO" id="GO:0008324">
    <property type="term" value="F:monoatomic cation transmembrane transporter activity"/>
    <property type="evidence" value="ECO:0007669"/>
    <property type="project" value="TreeGrafter"/>
</dbReference>
<protein>
    <recommendedName>
        <fullName evidence="8">Sodium/calcium exchanger membrane region domain-containing protein</fullName>
    </recommendedName>
</protein>
<dbReference type="Proteomes" id="UP001214415">
    <property type="component" value="Chromosome 6"/>
</dbReference>
<feature type="transmembrane region" description="Helical" evidence="7">
    <location>
        <begin position="666"/>
        <end position="685"/>
    </location>
</feature>
<feature type="transmembrane region" description="Helical" evidence="7">
    <location>
        <begin position="95"/>
        <end position="122"/>
    </location>
</feature>
<dbReference type="EMBL" id="CP119905">
    <property type="protein sequence ID" value="WFD24506.1"/>
    <property type="molecule type" value="Genomic_DNA"/>
</dbReference>
<gene>
    <name evidence="9" type="ORF">MEQU1_003208</name>
</gene>
<feature type="transmembrane region" description="Helical" evidence="7">
    <location>
        <begin position="637"/>
        <end position="659"/>
    </location>
</feature>
<dbReference type="InterPro" id="IPR004837">
    <property type="entry name" value="NaCa_Exmemb"/>
</dbReference>
<dbReference type="GO" id="GO:0016020">
    <property type="term" value="C:membrane"/>
    <property type="evidence" value="ECO:0007669"/>
    <property type="project" value="UniProtKB-SubCell"/>
</dbReference>
<keyword evidence="3" id="KW-0813">Transport</keyword>
<evidence type="ECO:0000256" key="3">
    <source>
        <dbReference type="ARBA" id="ARBA00022448"/>
    </source>
</evidence>
<dbReference type="Gene3D" id="1.20.1420.30">
    <property type="entry name" value="NCX, central ion-binding region"/>
    <property type="match status" value="2"/>
</dbReference>
<comment type="subcellular location">
    <subcellularLocation>
        <location evidence="1">Membrane</location>
        <topology evidence="1">Multi-pass membrane protein</topology>
    </subcellularLocation>
</comment>
<feature type="domain" description="Sodium/calcium exchanger membrane region" evidence="8">
    <location>
        <begin position="40"/>
        <end position="171"/>
    </location>
</feature>
<dbReference type="Pfam" id="PF01699">
    <property type="entry name" value="Na_Ca_ex"/>
    <property type="match status" value="2"/>
</dbReference>
<feature type="domain" description="Sodium/calcium exchanger membrane region" evidence="8">
    <location>
        <begin position="532"/>
        <end position="682"/>
    </location>
</feature>
<keyword evidence="6 7" id="KW-0472">Membrane</keyword>